<keyword evidence="3" id="KW-1185">Reference proteome</keyword>
<dbReference type="Pfam" id="PF04855">
    <property type="entry name" value="SNF5"/>
    <property type="match status" value="1"/>
</dbReference>
<protein>
    <submittedName>
        <fullName evidence="2">Uncharacterized protein</fullName>
    </submittedName>
</protein>
<sequence>MRPCDIVDDIKKEAHQKYGKEFKNEPVTDTGYPLVPITIFLSADNTAAGEVSEEILWRLGDPAWEPKAVAGRFCQDMGLPAEKEKEVEGQILYALQPFLKWKDLGGRRLVLMKIYARNGSEVLVDEVVWNLNDPLSTSYAYAAQMCESLKLSFPWFEAVNEYVQRRLDEYIQDLREDPAAVDLIEPEAGKPIELEEGVPRVEKYETENDYEAERKKRRNQRKGI</sequence>
<dbReference type="EMBL" id="BEGY01000004">
    <property type="protein sequence ID" value="GAX73523.1"/>
    <property type="molecule type" value="Genomic_DNA"/>
</dbReference>
<evidence type="ECO:0000256" key="1">
    <source>
        <dbReference type="SAM" id="MobiDB-lite"/>
    </source>
</evidence>
<comment type="caution">
    <text evidence="2">The sequence shown here is derived from an EMBL/GenBank/DDBJ whole genome shotgun (WGS) entry which is preliminary data.</text>
</comment>
<feature type="compositionally biased region" description="Basic residues" evidence="1">
    <location>
        <begin position="215"/>
        <end position="224"/>
    </location>
</feature>
<reference evidence="2 3" key="1">
    <citation type="submission" date="2017-08" db="EMBL/GenBank/DDBJ databases">
        <title>Acidophilic green algal genome provides insights into adaptation to an acidic environment.</title>
        <authorList>
            <person name="Hirooka S."/>
            <person name="Hirose Y."/>
            <person name="Kanesaki Y."/>
            <person name="Higuchi S."/>
            <person name="Fujiwara T."/>
            <person name="Onuma R."/>
            <person name="Era A."/>
            <person name="Ohbayashi R."/>
            <person name="Uzuka A."/>
            <person name="Nozaki H."/>
            <person name="Yoshikawa H."/>
            <person name="Miyagishima S.Y."/>
        </authorList>
    </citation>
    <scope>NUCLEOTIDE SEQUENCE [LARGE SCALE GENOMIC DNA]</scope>
    <source>
        <strain evidence="2 3">NIES-2499</strain>
    </source>
</reference>
<dbReference type="OrthoDB" id="515064at2759"/>
<feature type="region of interest" description="Disordered" evidence="1">
    <location>
        <begin position="204"/>
        <end position="224"/>
    </location>
</feature>
<dbReference type="AlphaFoldDB" id="A0A250WRT8"/>
<evidence type="ECO:0000313" key="2">
    <source>
        <dbReference type="EMBL" id="GAX73523.1"/>
    </source>
</evidence>
<accession>A0A250WRT8</accession>
<dbReference type="Proteomes" id="UP000232323">
    <property type="component" value="Unassembled WGS sequence"/>
</dbReference>
<dbReference type="GO" id="GO:0000228">
    <property type="term" value="C:nuclear chromosome"/>
    <property type="evidence" value="ECO:0007669"/>
    <property type="project" value="InterPro"/>
</dbReference>
<evidence type="ECO:0000313" key="3">
    <source>
        <dbReference type="Proteomes" id="UP000232323"/>
    </source>
</evidence>
<dbReference type="GO" id="GO:0006338">
    <property type="term" value="P:chromatin remodeling"/>
    <property type="evidence" value="ECO:0007669"/>
    <property type="project" value="InterPro"/>
</dbReference>
<dbReference type="STRING" id="1157962.A0A250WRT8"/>
<proteinExistence type="predicted"/>
<dbReference type="InterPro" id="IPR006939">
    <property type="entry name" value="SNF5"/>
</dbReference>
<feature type="compositionally biased region" description="Basic and acidic residues" evidence="1">
    <location>
        <begin position="204"/>
        <end position="214"/>
    </location>
</feature>
<gene>
    <name evidence="2" type="ORF">CEUSTIGMA_g975.t1</name>
</gene>
<name>A0A250WRT8_9CHLO</name>
<organism evidence="2 3">
    <name type="scientific">Chlamydomonas eustigma</name>
    <dbReference type="NCBI Taxonomy" id="1157962"/>
    <lineage>
        <taxon>Eukaryota</taxon>
        <taxon>Viridiplantae</taxon>
        <taxon>Chlorophyta</taxon>
        <taxon>core chlorophytes</taxon>
        <taxon>Chlorophyceae</taxon>
        <taxon>CS clade</taxon>
        <taxon>Chlamydomonadales</taxon>
        <taxon>Chlamydomonadaceae</taxon>
        <taxon>Chlamydomonas</taxon>
    </lineage>
</organism>